<keyword evidence="1" id="KW-0456">Lyase</keyword>
<dbReference type="Gene3D" id="3.40.50.620">
    <property type="entry name" value="HUPs"/>
    <property type="match status" value="1"/>
</dbReference>
<dbReference type="SUPFAM" id="SSF48173">
    <property type="entry name" value="Cryptochrome/photolyase FAD-binding domain"/>
    <property type="match status" value="1"/>
</dbReference>
<proteinExistence type="predicted"/>
<dbReference type="OrthoDB" id="5288100at2"/>
<dbReference type="RefSeq" id="WP_094473275.1">
    <property type="nucleotide sequence ID" value="NZ_NOXT01000099.1"/>
</dbReference>
<sequence length="502" mass="56016">MPTLVPILGDQLSHSLAALRAVPKSDAVILMMEVAEEATYVPHHPQKIALFFSAMRHFAEELRQAGWRVDYVPLDDPANTGSLSGEVTRAATRHGTARTLAVKAGEWRVLTAQQHWPNVTLLDDDRFLCSIDQFAAWAGPRKRLIMEDFYRIMRRQTGLLMDGDQPIGGQWNFDTENRKSVPKGQRFTPPIRFAPDAITAEVLALVNARFHNHFGTTASFAWPVTRTQALAALDDFITHRLAGFGDYQDAMVTGEDVLNHSLLSPAINLGLLGPLEVARAAEAAYQAGHAPLNAVEGFIRQIIGWREYVRGLYWFAGPDYTARNHLAATRPLPALFWGTPTGLKCLAEAVSATGRNAMAHHIQRLMILGNFAMLTGTDPSQVHRWYLAVYADAIEWVEAPNVIGMSQFADGGLMATKPYAAGGAYVNRMSDHCKACRYDVKQRTGPKACPLNSLYWDFLARHEEVLSSNQRLWRIYDGWRRFAPDEQQRIRTQAAHFLATLA</sequence>
<gene>
    <name evidence="1" type="ORF">CHU93_06340</name>
</gene>
<dbReference type="AlphaFoldDB" id="A0A255YQ28"/>
<reference evidence="1 2" key="1">
    <citation type="submission" date="2017-07" db="EMBL/GenBank/DDBJ databases">
        <title>Sandarakinorhabdus cyanobacteriorum sp. nov., a novel bacterium isolated from cyanobacterial aggregates in a eutrophic lake.</title>
        <authorList>
            <person name="Cai H."/>
        </authorList>
    </citation>
    <scope>NUCLEOTIDE SEQUENCE [LARGE SCALE GENOMIC DNA]</scope>
    <source>
        <strain evidence="1 2">TH057</strain>
    </source>
</reference>
<dbReference type="GO" id="GO:0016829">
    <property type="term" value="F:lyase activity"/>
    <property type="evidence" value="ECO:0007669"/>
    <property type="project" value="UniProtKB-KW"/>
</dbReference>
<dbReference type="Gene3D" id="1.10.579.10">
    <property type="entry name" value="DNA Cyclobutane Dipyrimidine Photolyase, subunit A, domain 3"/>
    <property type="match status" value="1"/>
</dbReference>
<dbReference type="PANTHER" id="PTHR38657:SF1">
    <property type="entry name" value="SLR1343 PROTEIN"/>
    <property type="match status" value="1"/>
</dbReference>
<evidence type="ECO:0000313" key="2">
    <source>
        <dbReference type="Proteomes" id="UP000216991"/>
    </source>
</evidence>
<dbReference type="Pfam" id="PF04244">
    <property type="entry name" value="DPRP"/>
    <property type="match status" value="1"/>
</dbReference>
<organism evidence="1 2">
    <name type="scientific">Sandarakinorhabdus cyanobacteriorum</name>
    <dbReference type="NCBI Taxonomy" id="1981098"/>
    <lineage>
        <taxon>Bacteria</taxon>
        <taxon>Pseudomonadati</taxon>
        <taxon>Pseudomonadota</taxon>
        <taxon>Alphaproteobacteria</taxon>
        <taxon>Sphingomonadales</taxon>
        <taxon>Sphingosinicellaceae</taxon>
        <taxon>Sandarakinorhabdus</taxon>
    </lineage>
</organism>
<accession>A0A255YQ28</accession>
<dbReference type="InterPro" id="IPR036134">
    <property type="entry name" value="Crypto/Photolyase_FAD-like_sf"/>
</dbReference>
<dbReference type="EMBL" id="NOXT01000099">
    <property type="protein sequence ID" value="OYQ30774.1"/>
    <property type="molecule type" value="Genomic_DNA"/>
</dbReference>
<dbReference type="Gene3D" id="1.25.40.80">
    <property type="match status" value="1"/>
</dbReference>
<dbReference type="Gene3D" id="1.10.10.1710">
    <property type="entry name" value="Deoxyribodipyrimidine photolyase-related"/>
    <property type="match status" value="1"/>
</dbReference>
<dbReference type="InterPro" id="IPR007357">
    <property type="entry name" value="PhrB-like"/>
</dbReference>
<dbReference type="PANTHER" id="PTHR38657">
    <property type="entry name" value="SLR1343 PROTEIN"/>
    <property type="match status" value="1"/>
</dbReference>
<dbReference type="InterPro" id="IPR014729">
    <property type="entry name" value="Rossmann-like_a/b/a_fold"/>
</dbReference>
<dbReference type="Proteomes" id="UP000216991">
    <property type="component" value="Unassembled WGS sequence"/>
</dbReference>
<protein>
    <submittedName>
        <fullName evidence="1">Cryptochrome/photolyase family protein</fullName>
    </submittedName>
</protein>
<comment type="caution">
    <text evidence="1">The sequence shown here is derived from an EMBL/GenBank/DDBJ whole genome shotgun (WGS) entry which is preliminary data.</text>
</comment>
<keyword evidence="2" id="KW-1185">Reference proteome</keyword>
<name>A0A255YQ28_9SPHN</name>
<evidence type="ECO:0000313" key="1">
    <source>
        <dbReference type="EMBL" id="OYQ30774.1"/>
    </source>
</evidence>
<dbReference type="InterPro" id="IPR052551">
    <property type="entry name" value="UV-DNA_repair_photolyase"/>
</dbReference>